<dbReference type="InterPro" id="IPR027275">
    <property type="entry name" value="PRC-brl_dom"/>
</dbReference>
<dbReference type="Pfam" id="PF05239">
    <property type="entry name" value="PRC"/>
    <property type="match status" value="2"/>
</dbReference>
<dbReference type="InterPro" id="IPR011033">
    <property type="entry name" value="PRC_barrel-like_sf"/>
</dbReference>
<accession>A0A1G8GER1</accession>
<dbReference type="Proteomes" id="UP000198656">
    <property type="component" value="Unassembled WGS sequence"/>
</dbReference>
<organism evidence="2 3">
    <name type="scientific">Desulfosporosinus hippei DSM 8344</name>
    <dbReference type="NCBI Taxonomy" id="1121419"/>
    <lineage>
        <taxon>Bacteria</taxon>
        <taxon>Bacillati</taxon>
        <taxon>Bacillota</taxon>
        <taxon>Clostridia</taxon>
        <taxon>Eubacteriales</taxon>
        <taxon>Desulfitobacteriaceae</taxon>
        <taxon>Desulfosporosinus</taxon>
    </lineage>
</organism>
<dbReference type="AlphaFoldDB" id="A0A1G8GER1"/>
<protein>
    <submittedName>
        <fullName evidence="2">Uncharacterized protein YrrD, contains PRC-barrel domain</fullName>
    </submittedName>
</protein>
<dbReference type="SUPFAM" id="SSF50346">
    <property type="entry name" value="PRC-barrel domain"/>
    <property type="match status" value="2"/>
</dbReference>
<feature type="domain" description="PRC-barrel" evidence="1">
    <location>
        <begin position="81"/>
        <end position="149"/>
    </location>
</feature>
<dbReference type="STRING" id="1121419.SAMN05443529_12238"/>
<proteinExistence type="predicted"/>
<evidence type="ECO:0000313" key="2">
    <source>
        <dbReference type="EMBL" id="SDH92894.1"/>
    </source>
</evidence>
<gene>
    <name evidence="2" type="ORF">SAMN05443529_12238</name>
</gene>
<keyword evidence="3" id="KW-1185">Reference proteome</keyword>
<dbReference type="EMBL" id="FNCP01000022">
    <property type="protein sequence ID" value="SDH92894.1"/>
    <property type="molecule type" value="Genomic_DNA"/>
</dbReference>
<name>A0A1G8GER1_9FIRM</name>
<evidence type="ECO:0000313" key="3">
    <source>
        <dbReference type="Proteomes" id="UP000198656"/>
    </source>
</evidence>
<dbReference type="Gene3D" id="2.30.30.240">
    <property type="entry name" value="PRC-barrel domain"/>
    <property type="match status" value="1"/>
</dbReference>
<feature type="domain" description="PRC-barrel" evidence="1">
    <location>
        <begin position="3"/>
        <end position="69"/>
    </location>
</feature>
<dbReference type="OrthoDB" id="1707618at2"/>
<reference evidence="3" key="1">
    <citation type="submission" date="2016-10" db="EMBL/GenBank/DDBJ databases">
        <authorList>
            <person name="Varghese N."/>
            <person name="Submissions S."/>
        </authorList>
    </citation>
    <scope>NUCLEOTIDE SEQUENCE [LARGE SCALE GENOMIC DNA]</scope>
    <source>
        <strain evidence="3">DSM 8344</strain>
    </source>
</reference>
<evidence type="ECO:0000259" key="1">
    <source>
        <dbReference type="Pfam" id="PF05239"/>
    </source>
</evidence>
<dbReference type="RefSeq" id="WP_092334831.1">
    <property type="nucleotide sequence ID" value="NZ_FNCP01000022.1"/>
</dbReference>
<sequence>MRRSREIVGLPVLDLKSGNSIGWVHDLVLDNDRDEVVGVLLEGGHFFHSAKGIPRKAIVTVGKDALTVSEKTIEELKGTRWSDKVGNEVYTQGGDARGTIEDVFLDDSIEKMVGFEVSDGLFSDLLHGRGTILKPHVMIDGKDILIVDNQVSPLDQANEGGMRS</sequence>